<dbReference type="Proteomes" id="UP000001168">
    <property type="component" value="Chromosome"/>
</dbReference>
<dbReference type="eggNOG" id="ENOG50343ME">
    <property type="taxonomic scope" value="Bacteria"/>
</dbReference>
<dbReference type="OrthoDB" id="2353879at2"/>
<keyword evidence="2" id="KW-1185">Reference proteome</keyword>
<reference evidence="1 2" key="2">
    <citation type="journal article" date="1995" name="Appl. Microbiol. Biotechnol.">
        <title>Purification and properties of an alkaline protease from alkalophilic Bacillus sp. KSM-K16.</title>
        <authorList>
            <person name="Kobayashi T."/>
            <person name="Hakamada Y."/>
            <person name="Adachi S."/>
            <person name="Hitomi J."/>
            <person name="Yoshimatsu T."/>
            <person name="Koike K."/>
            <person name="Kawai S."/>
            <person name="Ito S."/>
        </authorList>
    </citation>
    <scope>NUCLEOTIDE SEQUENCE [LARGE SCALE GENOMIC DNA]</scope>
    <source>
        <strain evidence="1 2">KSM-K16</strain>
    </source>
</reference>
<name>Q5WC53_SHOC1</name>
<reference evidence="1 2" key="3">
    <citation type="journal article" date="1997" name="Protein Eng.">
        <title>High-resolution crystal structure of M-protease: phylogeny aided analysis of the high-alkaline adaptation mechanism.</title>
        <authorList>
            <person name="Shirai T."/>
            <person name="Suzuki A."/>
            <person name="Yamane T."/>
            <person name="Ashida T."/>
            <person name="Kobayashi T."/>
            <person name="Ito S."/>
        </authorList>
    </citation>
    <scope>NUCLEOTIDE SEQUENCE [LARGE SCALE GENOMIC DNA]</scope>
    <source>
        <strain evidence="1 2">KSM-K16</strain>
    </source>
</reference>
<protein>
    <submittedName>
        <fullName evidence="1">Uncharacterized protein</fullName>
    </submittedName>
</protein>
<organism evidence="1 2">
    <name type="scientific">Shouchella clausii (strain KSM-K16)</name>
    <name type="common">Alkalihalobacillus clausii</name>
    <dbReference type="NCBI Taxonomy" id="66692"/>
    <lineage>
        <taxon>Bacteria</taxon>
        <taxon>Bacillati</taxon>
        <taxon>Bacillota</taxon>
        <taxon>Bacilli</taxon>
        <taxon>Bacillales</taxon>
        <taxon>Bacillaceae</taxon>
        <taxon>Shouchella</taxon>
    </lineage>
</organism>
<dbReference type="AlphaFoldDB" id="Q5WC53"/>
<dbReference type="KEGG" id="bcl:ABC3524"/>
<dbReference type="RefSeq" id="WP_011248362.1">
    <property type="nucleotide sequence ID" value="NC_006582.1"/>
</dbReference>
<accession>Q5WC53</accession>
<dbReference type="HOGENOM" id="CLU_1465465_0_0_9"/>
<proteinExistence type="predicted"/>
<gene>
    <name evidence="1" type="ordered locus">ABC3524</name>
</gene>
<reference evidence="1 2" key="1">
    <citation type="journal article" date="1994" name="J. Ferment. Bioeng.">
        <title>Molecular cloning and nucleotide sequence of the gene for an alkaline protease from the alkalophilic Bacillus sp. KSM-K16.</title>
        <authorList>
            <person name="Hakamada Y."/>
            <person name="Kobayashi T."/>
            <person name="Hitomi J."/>
            <person name="Kawai S."/>
            <person name="Ito S."/>
        </authorList>
    </citation>
    <scope>NUCLEOTIDE SEQUENCE [LARGE SCALE GENOMIC DNA]</scope>
    <source>
        <strain evidence="1 2">KSM-K16</strain>
    </source>
</reference>
<evidence type="ECO:0000313" key="2">
    <source>
        <dbReference type="Proteomes" id="UP000001168"/>
    </source>
</evidence>
<sequence length="184" mass="21722">MNYKELDARSKHLKPVKLNRFQIEHTLERKYEAKELPLFTIPRKDYENDEEVDEKRIYKLYTITNKQVLKQIQNKDDIDAIKEPFLSTIYEKASYIVSQTKSKNDGQSVSYNQLIHEHNHGKRVSVVLEKDETDYVTNFKVYGFAHHLVTYLVARIGIEGMKEGDMTDTDYQFYLECLAENGFI</sequence>
<evidence type="ECO:0000313" key="1">
    <source>
        <dbReference type="EMBL" id="BAD66057.1"/>
    </source>
</evidence>
<reference evidence="1 2" key="5">
    <citation type="journal article" date="2007" name="Extremophiles">
        <title>Intragenomic diversity of the V1 regions of 16S rRNA genes in high-alkaline protease-producing Bacillus clausii spp.</title>
        <authorList>
            <person name="Kageyama Y."/>
            <person name="Takaki Y."/>
            <person name="Shimamura S."/>
            <person name="Nishi S."/>
            <person name="Nogi Y."/>
            <person name="Uchimura K."/>
            <person name="Kobayashi T."/>
            <person name="Hitomi J."/>
            <person name="Ozaki K."/>
            <person name="Kawai S."/>
            <person name="Ito S."/>
            <person name="Horikoshi K."/>
        </authorList>
    </citation>
    <scope>NUCLEOTIDE SEQUENCE [LARGE SCALE GENOMIC DNA]</scope>
    <source>
        <strain evidence="1 2">KSM-K16</strain>
    </source>
</reference>
<dbReference type="EMBL" id="AP006627">
    <property type="protein sequence ID" value="BAD66057.1"/>
    <property type="molecule type" value="Genomic_DNA"/>
</dbReference>
<reference evidence="2" key="4">
    <citation type="submission" date="2003-10" db="EMBL/GenBank/DDBJ databases">
        <title>The complete genome sequence of the alkaliphilic Bacillus clausii KSM-K16.</title>
        <authorList>
            <person name="Takaki Y."/>
            <person name="Kageyama Y."/>
            <person name="Shimamura S."/>
            <person name="Suzuki H."/>
            <person name="Nishi S."/>
            <person name="Hatada Y."/>
            <person name="Kawai S."/>
            <person name="Ito S."/>
            <person name="Horikoshi K."/>
        </authorList>
    </citation>
    <scope>NUCLEOTIDE SEQUENCE [LARGE SCALE GENOMIC DNA]</scope>
    <source>
        <strain evidence="2">KSM-K16</strain>
    </source>
</reference>